<accession>A0AAR2K7R5</accession>
<evidence type="ECO:0000313" key="3">
    <source>
        <dbReference type="Proteomes" id="UP001501920"/>
    </source>
</evidence>
<reference evidence="2" key="2">
    <citation type="submission" date="2025-08" db="UniProtKB">
        <authorList>
            <consortium name="Ensembl"/>
        </authorList>
    </citation>
    <scope>IDENTIFICATION</scope>
</reference>
<feature type="domain" description="DWNN" evidence="1">
    <location>
        <begin position="1"/>
        <end position="56"/>
    </location>
</feature>
<evidence type="ECO:0000259" key="1">
    <source>
        <dbReference type="PROSITE" id="PS51282"/>
    </source>
</evidence>
<dbReference type="GO" id="GO:0008270">
    <property type="term" value="F:zinc ion binding"/>
    <property type="evidence" value="ECO:0007669"/>
    <property type="project" value="InterPro"/>
</dbReference>
<name>A0AAR2K7R5_PYGNA</name>
<dbReference type="PROSITE" id="PS51282">
    <property type="entry name" value="DWNN"/>
    <property type="match status" value="1"/>
</dbReference>
<proteinExistence type="predicted"/>
<dbReference type="InterPro" id="IPR014891">
    <property type="entry name" value="DWNN_domain"/>
</dbReference>
<dbReference type="Pfam" id="PF08783">
    <property type="entry name" value="DWNN"/>
    <property type="match status" value="1"/>
</dbReference>
<keyword evidence="3" id="KW-1185">Reference proteome</keyword>
<dbReference type="AlphaFoldDB" id="A0AAR2K7R5"/>
<evidence type="ECO:0000313" key="2">
    <source>
        <dbReference type="Ensembl" id="ENSPNAP00000058482.1"/>
    </source>
</evidence>
<dbReference type="Proteomes" id="UP001501920">
    <property type="component" value="Chromosome 14"/>
</dbReference>
<organism evidence="2 3">
    <name type="scientific">Pygocentrus nattereri</name>
    <name type="common">Red-bellied piranha</name>
    <dbReference type="NCBI Taxonomy" id="42514"/>
    <lineage>
        <taxon>Eukaryota</taxon>
        <taxon>Metazoa</taxon>
        <taxon>Chordata</taxon>
        <taxon>Craniata</taxon>
        <taxon>Vertebrata</taxon>
        <taxon>Euteleostomi</taxon>
        <taxon>Actinopterygii</taxon>
        <taxon>Neopterygii</taxon>
        <taxon>Teleostei</taxon>
        <taxon>Ostariophysi</taxon>
        <taxon>Characiformes</taxon>
        <taxon>Characoidei</taxon>
        <taxon>Pygocentrus</taxon>
    </lineage>
</organism>
<reference evidence="2 3" key="1">
    <citation type="submission" date="2020-10" db="EMBL/GenBank/DDBJ databases">
        <title>Pygocentrus nattereri (red-bellied piranha) genome, fPygNat1, primary haplotype.</title>
        <authorList>
            <person name="Myers G."/>
            <person name="Meyer A."/>
            <person name="Karagic N."/>
            <person name="Pippel M."/>
            <person name="Winkler S."/>
            <person name="Tracey A."/>
            <person name="Wood J."/>
            <person name="Formenti G."/>
            <person name="Howe K."/>
            <person name="Fedrigo O."/>
            <person name="Jarvis E.D."/>
        </authorList>
    </citation>
    <scope>NUCLEOTIDE SEQUENCE [LARGE SCALE GENOMIC DNA]</scope>
</reference>
<reference evidence="2" key="3">
    <citation type="submission" date="2025-09" db="UniProtKB">
        <authorList>
            <consortium name="Ensembl"/>
        </authorList>
    </citation>
    <scope>IDENTIFICATION</scope>
</reference>
<sequence length="105" mass="11512">MSFSHNVKGSFCAKTDSTGAILVIPQCYFRLKKNVEYTDDGALIPKNSSVIIRRIPIGGVKAASKTFVMQICVKSSMSGLFLSVRHFCSVLMSNMYKAGINIVRS</sequence>
<dbReference type="Gene3D" id="3.10.20.90">
    <property type="entry name" value="Phosphatidylinositol 3-kinase Catalytic Subunit, Chain A, domain 1"/>
    <property type="match status" value="1"/>
</dbReference>
<dbReference type="Ensembl" id="ENSPNAT00000062542.1">
    <property type="protein sequence ID" value="ENSPNAP00000058482.1"/>
    <property type="gene ID" value="ENSPNAG00000032603.1"/>
</dbReference>
<protein>
    <recommendedName>
        <fullName evidence="1">DWNN domain-containing protein</fullName>
    </recommendedName>
</protein>